<evidence type="ECO:0000313" key="4">
    <source>
        <dbReference type="EMBL" id="MFC5054816.1"/>
    </source>
</evidence>
<evidence type="ECO:0000313" key="5">
    <source>
        <dbReference type="Proteomes" id="UP001595833"/>
    </source>
</evidence>
<comment type="caution">
    <text evidence="4">The sequence shown here is derived from an EMBL/GenBank/DDBJ whole genome shotgun (WGS) entry which is preliminary data.</text>
</comment>
<reference evidence="5" key="1">
    <citation type="journal article" date="2019" name="Int. J. Syst. Evol. Microbiol.">
        <title>The Global Catalogue of Microorganisms (GCM) 10K type strain sequencing project: providing services to taxonomists for standard genome sequencing and annotation.</title>
        <authorList>
            <consortium name="The Broad Institute Genomics Platform"/>
            <consortium name="The Broad Institute Genome Sequencing Center for Infectious Disease"/>
            <person name="Wu L."/>
            <person name="Ma J."/>
        </authorList>
    </citation>
    <scope>NUCLEOTIDE SEQUENCE [LARGE SCALE GENOMIC DNA]</scope>
    <source>
        <strain evidence="5">KCTC 12848</strain>
    </source>
</reference>
<dbReference type="InterPro" id="IPR025326">
    <property type="entry name" value="DUF4232"/>
</dbReference>
<gene>
    <name evidence="4" type="ORF">ACFPFM_13745</name>
</gene>
<feature type="compositionally biased region" description="Polar residues" evidence="1">
    <location>
        <begin position="25"/>
        <end position="38"/>
    </location>
</feature>
<feature type="region of interest" description="Disordered" evidence="1">
    <location>
        <begin position="20"/>
        <end position="59"/>
    </location>
</feature>
<keyword evidence="5" id="KW-1185">Reference proteome</keyword>
<dbReference type="Proteomes" id="UP001595833">
    <property type="component" value="Unassembled WGS sequence"/>
</dbReference>
<dbReference type="EMBL" id="JBHSJB010000011">
    <property type="protein sequence ID" value="MFC5054816.1"/>
    <property type="molecule type" value="Genomic_DNA"/>
</dbReference>
<evidence type="ECO:0000256" key="1">
    <source>
        <dbReference type="SAM" id="MobiDB-lite"/>
    </source>
</evidence>
<accession>A0ABV9XXC1</accession>
<evidence type="ECO:0000259" key="3">
    <source>
        <dbReference type="Pfam" id="PF14016"/>
    </source>
</evidence>
<evidence type="ECO:0000256" key="2">
    <source>
        <dbReference type="SAM" id="SignalP"/>
    </source>
</evidence>
<dbReference type="RefSeq" id="WP_344033876.1">
    <property type="nucleotide sequence ID" value="NZ_BAAAKE010000001.1"/>
</dbReference>
<name>A0ABV9XXC1_9PSEU</name>
<sequence length="199" mass="20232">MRRLVVFGVLAVALTACGNPGPAAEQSTIEVEPGSSSDGVAPVPPSSKPLPASTASTPRASGRCTAAVLAGEVQPGDPAAGSRYAKLVVTNNGQAPCTLNGYSGLQLLDPSGQQVPTDLQRTTDPGPTLVTLPPKGRAAANLRWTVVPTGDDPVRGPCEPEAGQARAIPPDETQPMSLSWDLGPVCGDGKIEISAFYPA</sequence>
<keyword evidence="2" id="KW-0732">Signal</keyword>
<feature type="chain" id="PRO_5045298829" evidence="2">
    <location>
        <begin position="19"/>
        <end position="199"/>
    </location>
</feature>
<feature type="domain" description="DUF4232" evidence="3">
    <location>
        <begin position="64"/>
        <end position="196"/>
    </location>
</feature>
<dbReference type="PROSITE" id="PS51257">
    <property type="entry name" value="PROKAR_LIPOPROTEIN"/>
    <property type="match status" value="1"/>
</dbReference>
<protein>
    <submittedName>
        <fullName evidence="4">DUF4232 domain-containing protein</fullName>
    </submittedName>
</protein>
<dbReference type="Pfam" id="PF14016">
    <property type="entry name" value="DUF4232"/>
    <property type="match status" value="1"/>
</dbReference>
<feature type="signal peptide" evidence="2">
    <location>
        <begin position="1"/>
        <end position="18"/>
    </location>
</feature>
<organism evidence="4 5">
    <name type="scientific">Saccharothrix xinjiangensis</name>
    <dbReference type="NCBI Taxonomy" id="204798"/>
    <lineage>
        <taxon>Bacteria</taxon>
        <taxon>Bacillati</taxon>
        <taxon>Actinomycetota</taxon>
        <taxon>Actinomycetes</taxon>
        <taxon>Pseudonocardiales</taxon>
        <taxon>Pseudonocardiaceae</taxon>
        <taxon>Saccharothrix</taxon>
    </lineage>
</organism>
<proteinExistence type="predicted"/>